<dbReference type="RefSeq" id="WP_133847403.1">
    <property type="nucleotide sequence ID" value="NZ_SNXZ01000001.1"/>
</dbReference>
<reference evidence="1 2" key="1">
    <citation type="submission" date="2019-03" db="EMBL/GenBank/DDBJ databases">
        <title>Genomic Encyclopedia of Type Strains, Phase IV (KMG-IV): sequencing the most valuable type-strain genomes for metagenomic binning, comparative biology and taxonomic classification.</title>
        <authorList>
            <person name="Goeker M."/>
        </authorList>
    </citation>
    <scope>NUCLEOTIDE SEQUENCE [LARGE SCALE GENOMIC DNA]</scope>
    <source>
        <strain evidence="1 2">DSM 45361</strain>
    </source>
</reference>
<dbReference type="AlphaFoldDB" id="A0A4R6SJL3"/>
<gene>
    <name evidence="1" type="ORF">EV186_101468</name>
</gene>
<keyword evidence="2" id="KW-1185">Reference proteome</keyword>
<sequence length="305" mass="32408">MSITDEPTATAITAVWHDDENTAERWFSLISSTYHAAVAENDGNPPDFDRFWSAFDNAASSAHGANVEAFRGYLANVNDPMAVIADLAGDAPDAVLAEVLGLYRAGLAAAYAGQGELPAEAAVGDGDGDGEPYDESYWAAYLERWAGAWNGADDTWTEFAEGFTYWAGEEPKFATELREQANALVGHAGTLDLPARVGYLADFGLVAVDQQTVTEVGEPSGETPGETPVEAAQQVTEEAELVEQFADSPVVAEAVDNLLEQDVAPILAVALQDVPEAAELTPEEINEVLERVLAKQLSSQLAETA</sequence>
<comment type="caution">
    <text evidence="1">The sequence shown here is derived from an EMBL/GenBank/DDBJ whole genome shotgun (WGS) entry which is preliminary data.</text>
</comment>
<accession>A0A4R6SJL3</accession>
<name>A0A4R6SJL3_LABRH</name>
<proteinExistence type="predicted"/>
<dbReference type="EMBL" id="SNXZ01000001">
    <property type="protein sequence ID" value="TDQ04516.1"/>
    <property type="molecule type" value="Genomic_DNA"/>
</dbReference>
<dbReference type="OrthoDB" id="9861616at2"/>
<evidence type="ECO:0000313" key="2">
    <source>
        <dbReference type="Proteomes" id="UP000295444"/>
    </source>
</evidence>
<evidence type="ECO:0000313" key="1">
    <source>
        <dbReference type="EMBL" id="TDQ04516.1"/>
    </source>
</evidence>
<protein>
    <submittedName>
        <fullName evidence="1">Uncharacterized protein</fullName>
    </submittedName>
</protein>
<organism evidence="1 2">
    <name type="scientific">Labedaea rhizosphaerae</name>
    <dbReference type="NCBI Taxonomy" id="598644"/>
    <lineage>
        <taxon>Bacteria</taxon>
        <taxon>Bacillati</taxon>
        <taxon>Actinomycetota</taxon>
        <taxon>Actinomycetes</taxon>
        <taxon>Pseudonocardiales</taxon>
        <taxon>Pseudonocardiaceae</taxon>
        <taxon>Labedaea</taxon>
    </lineage>
</organism>
<dbReference type="Proteomes" id="UP000295444">
    <property type="component" value="Unassembled WGS sequence"/>
</dbReference>